<feature type="region of interest" description="Disordered" evidence="8">
    <location>
        <begin position="1"/>
        <end position="33"/>
    </location>
</feature>
<dbReference type="PANTHER" id="PTHR19241">
    <property type="entry name" value="ATP-BINDING CASSETTE TRANSPORTER"/>
    <property type="match status" value="1"/>
</dbReference>
<evidence type="ECO:0000256" key="6">
    <source>
        <dbReference type="ARBA" id="ARBA00022989"/>
    </source>
</evidence>
<dbReference type="GO" id="GO:0140359">
    <property type="term" value="F:ABC-type transporter activity"/>
    <property type="evidence" value="ECO:0007669"/>
    <property type="project" value="InterPro"/>
</dbReference>
<evidence type="ECO:0000256" key="4">
    <source>
        <dbReference type="ARBA" id="ARBA00022741"/>
    </source>
</evidence>
<keyword evidence="5" id="KW-0067">ATP-binding</keyword>
<organism evidence="11 12">
    <name type="scientific">Nannochloropsis gaditana</name>
    <dbReference type="NCBI Taxonomy" id="72520"/>
    <lineage>
        <taxon>Eukaryota</taxon>
        <taxon>Sar</taxon>
        <taxon>Stramenopiles</taxon>
        <taxon>Ochrophyta</taxon>
        <taxon>Eustigmatophyceae</taxon>
        <taxon>Eustigmatales</taxon>
        <taxon>Monodopsidaceae</taxon>
        <taxon>Nannochloropsis</taxon>
    </lineage>
</organism>
<feature type="region of interest" description="Disordered" evidence="8">
    <location>
        <begin position="342"/>
        <end position="376"/>
    </location>
</feature>
<comment type="caution">
    <text evidence="11">The sequence shown here is derived from an EMBL/GenBank/DDBJ whole genome shotgun (WGS) entry which is preliminary data.</text>
</comment>
<sequence length="692" mass="76525">MEEGREEAKEGRVTQEAASQTRTSPTRSRPLKGRTLLTDINGCVPPGRMMALIGASGSGKTTLLDVLAGRKTGHGRMTGSILLNGRALPPALRPVLTAYVDQNSSEVHSPYMTPWEILRFSAALRLPRACPALPPALYPDLVHAILSLLRMQRIKHSIVGPPGSGLSFEEMKRVSIAAEVVALPSLLFLDEPTTYLDAEHSFLVIRMLRILARGREGGREEGWKGGMSIVASIHQPSRELFAQFDSLLVLGRGGQLVYVGPAQGKDGVVAYLDSIPGVPPVEAGENPASWVLRCVQPEAWLAREGPGAAGTRQGDAPIDFPGWYARSAWHDTMRRRVREAQRAWQGSETATEPLTDKGSGRLARQETDPKGRPRGATWRTCFPPALPPSLPPSFCTQLHVCTRRAWSTCWRRPSYQWSRIGGTAAMALVLSGIYHGQPQETVPDLVGYLGLIFLSLTFTACINSTAVLELMHQERPAFYRERFAGAYGVPAYALSWLLVEVPYVGVQSVLFLLFLYFPLGFSTAAWRVAWFWAFLFLYMLFATAFGQALAALTPSTQTAQTLFNTIAPIFSIMSGMTFMPGDVPRGWIPLWVLCPLNKAFEGMVMTQWWTEGGGEEGGEATIVVFNPATRTFEKASKWGVIQWFFGGKDEGGGIFRFSFVHRWRNLCLMVVFILACNVLLMAALQWRRFERR</sequence>
<feature type="transmembrane region" description="Helical" evidence="9">
    <location>
        <begin position="529"/>
        <end position="550"/>
    </location>
</feature>
<keyword evidence="2" id="KW-0813">Transport</keyword>
<dbReference type="GO" id="GO:0016020">
    <property type="term" value="C:membrane"/>
    <property type="evidence" value="ECO:0007669"/>
    <property type="project" value="UniProtKB-SubCell"/>
</dbReference>
<evidence type="ECO:0000256" key="7">
    <source>
        <dbReference type="ARBA" id="ARBA00023136"/>
    </source>
</evidence>
<keyword evidence="12" id="KW-1185">Reference proteome</keyword>
<evidence type="ECO:0000256" key="9">
    <source>
        <dbReference type="SAM" id="Phobius"/>
    </source>
</evidence>
<proteinExistence type="predicted"/>
<dbReference type="SUPFAM" id="SSF52540">
    <property type="entry name" value="P-loop containing nucleoside triphosphate hydrolases"/>
    <property type="match status" value="1"/>
</dbReference>
<keyword evidence="3 9" id="KW-0812">Transmembrane</keyword>
<evidence type="ECO:0000256" key="3">
    <source>
        <dbReference type="ARBA" id="ARBA00022692"/>
    </source>
</evidence>
<keyword evidence="4" id="KW-0547">Nucleotide-binding</keyword>
<gene>
    <name evidence="11" type="ORF">Naga_100300g1</name>
</gene>
<accession>W7T3K3</accession>
<name>W7T3K3_9STRA</name>
<feature type="transmembrane region" description="Helical" evidence="9">
    <location>
        <begin position="491"/>
        <end position="517"/>
    </location>
</feature>
<evidence type="ECO:0000256" key="2">
    <source>
        <dbReference type="ARBA" id="ARBA00022448"/>
    </source>
</evidence>
<dbReference type="PROSITE" id="PS50893">
    <property type="entry name" value="ABC_TRANSPORTER_2"/>
    <property type="match status" value="1"/>
</dbReference>
<dbReference type="InterPro" id="IPR027417">
    <property type="entry name" value="P-loop_NTPase"/>
</dbReference>
<dbReference type="Pfam" id="PF00005">
    <property type="entry name" value="ABC_tran"/>
    <property type="match status" value="1"/>
</dbReference>
<dbReference type="InterPro" id="IPR003439">
    <property type="entry name" value="ABC_transporter-like_ATP-bd"/>
</dbReference>
<evidence type="ECO:0000313" key="11">
    <source>
        <dbReference type="EMBL" id="EWM21402.1"/>
    </source>
</evidence>
<dbReference type="SMART" id="SM00382">
    <property type="entry name" value="AAA"/>
    <property type="match status" value="1"/>
</dbReference>
<feature type="transmembrane region" description="Helical" evidence="9">
    <location>
        <begin position="562"/>
        <end position="581"/>
    </location>
</feature>
<comment type="subcellular location">
    <subcellularLocation>
        <location evidence="1">Membrane</location>
        <topology evidence="1">Multi-pass membrane protein</topology>
    </subcellularLocation>
</comment>
<dbReference type="GO" id="GO:0016887">
    <property type="term" value="F:ATP hydrolysis activity"/>
    <property type="evidence" value="ECO:0007669"/>
    <property type="project" value="InterPro"/>
</dbReference>
<evidence type="ECO:0000259" key="10">
    <source>
        <dbReference type="PROSITE" id="PS50893"/>
    </source>
</evidence>
<evidence type="ECO:0000256" key="1">
    <source>
        <dbReference type="ARBA" id="ARBA00004141"/>
    </source>
</evidence>
<dbReference type="AlphaFoldDB" id="W7T3K3"/>
<evidence type="ECO:0000313" key="12">
    <source>
        <dbReference type="Proteomes" id="UP000019335"/>
    </source>
</evidence>
<dbReference type="EMBL" id="AZIL01002476">
    <property type="protein sequence ID" value="EWM21402.1"/>
    <property type="molecule type" value="Genomic_DNA"/>
</dbReference>
<feature type="compositionally biased region" description="Basic and acidic residues" evidence="8">
    <location>
        <begin position="354"/>
        <end position="371"/>
    </location>
</feature>
<protein>
    <submittedName>
        <fullName evidence="11">Abc transporter g family member 39</fullName>
    </submittedName>
</protein>
<evidence type="ECO:0000256" key="8">
    <source>
        <dbReference type="SAM" id="MobiDB-lite"/>
    </source>
</evidence>
<feature type="domain" description="ABC transporter" evidence="10">
    <location>
        <begin position="21"/>
        <end position="277"/>
    </location>
</feature>
<reference evidence="11 12" key="1">
    <citation type="journal article" date="2014" name="Mol. Plant">
        <title>Chromosome Scale Genome Assembly and Transcriptome Profiling of Nannochloropsis gaditana in Nitrogen Depletion.</title>
        <authorList>
            <person name="Corteggiani Carpinelli E."/>
            <person name="Telatin A."/>
            <person name="Vitulo N."/>
            <person name="Forcato C."/>
            <person name="D'Angelo M."/>
            <person name="Schiavon R."/>
            <person name="Vezzi A."/>
            <person name="Giacometti G.M."/>
            <person name="Morosinotto T."/>
            <person name="Valle G."/>
        </authorList>
    </citation>
    <scope>NUCLEOTIDE SEQUENCE [LARGE SCALE GENOMIC DNA]</scope>
    <source>
        <strain evidence="11 12">B-31</strain>
    </source>
</reference>
<feature type="transmembrane region" description="Helical" evidence="9">
    <location>
        <begin position="448"/>
        <end position="470"/>
    </location>
</feature>
<feature type="transmembrane region" description="Helical" evidence="9">
    <location>
        <begin position="663"/>
        <end position="684"/>
    </location>
</feature>
<dbReference type="Gene3D" id="3.40.50.300">
    <property type="entry name" value="P-loop containing nucleotide triphosphate hydrolases"/>
    <property type="match status" value="1"/>
</dbReference>
<keyword evidence="6 9" id="KW-1133">Transmembrane helix</keyword>
<dbReference type="InterPro" id="IPR013525">
    <property type="entry name" value="ABC2_TM"/>
</dbReference>
<dbReference type="Proteomes" id="UP000019335">
    <property type="component" value="Unassembled WGS sequence"/>
</dbReference>
<dbReference type="GO" id="GO:0005524">
    <property type="term" value="F:ATP binding"/>
    <property type="evidence" value="ECO:0007669"/>
    <property type="project" value="UniProtKB-KW"/>
</dbReference>
<feature type="compositionally biased region" description="Polar residues" evidence="8">
    <location>
        <begin position="16"/>
        <end position="27"/>
    </location>
</feature>
<dbReference type="InterPro" id="IPR003593">
    <property type="entry name" value="AAA+_ATPase"/>
</dbReference>
<keyword evidence="7 9" id="KW-0472">Membrane</keyword>
<feature type="compositionally biased region" description="Basic and acidic residues" evidence="8">
    <location>
        <begin position="1"/>
        <end position="13"/>
    </location>
</feature>
<evidence type="ECO:0000256" key="5">
    <source>
        <dbReference type="ARBA" id="ARBA00022840"/>
    </source>
</evidence>
<dbReference type="Pfam" id="PF01061">
    <property type="entry name" value="ABC2_membrane"/>
    <property type="match status" value="1"/>
</dbReference>
<dbReference type="OrthoDB" id="70398at2759"/>